<name>A0A2T1E8D2_9CYAN</name>
<protein>
    <submittedName>
        <fullName evidence="2">Uncharacterized protein</fullName>
    </submittedName>
</protein>
<reference evidence="3" key="1">
    <citation type="submission" date="2018-02" db="EMBL/GenBank/DDBJ databases">
        <authorList>
            <person name="Moore K."/>
            <person name="Momper L."/>
        </authorList>
    </citation>
    <scope>NUCLEOTIDE SEQUENCE [LARGE SCALE GENOMIC DNA]</scope>
    <source>
        <strain evidence="3">ULC18</strain>
    </source>
</reference>
<reference evidence="2 3" key="2">
    <citation type="submission" date="2018-03" db="EMBL/GenBank/DDBJ databases">
        <title>The ancient ancestry and fast evolution of plastids.</title>
        <authorList>
            <person name="Moore K.R."/>
            <person name="Magnabosco C."/>
            <person name="Momper L."/>
            <person name="Gold D.A."/>
            <person name="Bosak T."/>
            <person name="Fournier G.P."/>
        </authorList>
    </citation>
    <scope>NUCLEOTIDE SEQUENCE [LARGE SCALE GENOMIC DNA]</scope>
    <source>
        <strain evidence="2 3">ULC18</strain>
    </source>
</reference>
<dbReference type="AlphaFoldDB" id="A0A2T1E8D2"/>
<evidence type="ECO:0000313" key="3">
    <source>
        <dbReference type="Proteomes" id="UP000239576"/>
    </source>
</evidence>
<dbReference type="RefSeq" id="WP_106256601.1">
    <property type="nucleotide sequence ID" value="NZ_CAWNSW010000002.1"/>
</dbReference>
<proteinExistence type="predicted"/>
<organism evidence="2 3">
    <name type="scientific">Stenomitos frigidus ULC18</name>
    <dbReference type="NCBI Taxonomy" id="2107698"/>
    <lineage>
        <taxon>Bacteria</taxon>
        <taxon>Bacillati</taxon>
        <taxon>Cyanobacteriota</taxon>
        <taxon>Cyanophyceae</taxon>
        <taxon>Leptolyngbyales</taxon>
        <taxon>Leptolyngbyaceae</taxon>
        <taxon>Stenomitos</taxon>
    </lineage>
</organism>
<comment type="caution">
    <text evidence="2">The sequence shown here is derived from an EMBL/GenBank/DDBJ whole genome shotgun (WGS) entry which is preliminary data.</text>
</comment>
<dbReference type="Proteomes" id="UP000239576">
    <property type="component" value="Unassembled WGS sequence"/>
</dbReference>
<feature type="region of interest" description="Disordered" evidence="1">
    <location>
        <begin position="309"/>
        <end position="329"/>
    </location>
</feature>
<keyword evidence="3" id="KW-1185">Reference proteome</keyword>
<dbReference type="OrthoDB" id="498999at2"/>
<evidence type="ECO:0000313" key="2">
    <source>
        <dbReference type="EMBL" id="PSB28996.1"/>
    </source>
</evidence>
<gene>
    <name evidence="2" type="ORF">C7B82_12350</name>
</gene>
<dbReference type="EMBL" id="PVWK01000069">
    <property type="protein sequence ID" value="PSB28996.1"/>
    <property type="molecule type" value="Genomic_DNA"/>
</dbReference>
<evidence type="ECO:0000256" key="1">
    <source>
        <dbReference type="SAM" id="MobiDB-lite"/>
    </source>
</evidence>
<accession>A0A2T1E8D2</accession>
<sequence length="886" mass="100529">METTRLEGSGLSIPICYVTPEGDRKWLEPQVVRHTLLEQLFAPDELKSLLLVKLDRESLDAKHLKASRFEDGITRKLVFSSDKNFYFADQALAEKLTQFFATERDTACRYGSLLVSDCYKGITSLNDLNIKLVDYANPDYAGFKTHDCHGKISPRLFESLRFEGASRVHTVSPTENRPFQFRMAYDASQTGQEAAPTISFLAKGTLLVDPTLPPGVDLVMDRSSIKGIRKDQLDDCLPCGDYQLPSVAFGNRANAEVSRYSNSWQFSMWYTKDAILADFLEPTLKQAQELADRHRNPLQLAQYLVNQHDKQQQFRQQNDAEDGAADGERQESRMISILRHDRHGLLLYAPKVIDFMESQVANRWRELVVNTGFQHSSGMAQPGQDLPRGTICTPHLPKGDVVVTRYPLRSFRLAELVSSDNIRLYRNTHDPKLCAMKGAVWINPRDAAEYHQCDFDGDQLIATPAKWIPHLAKETLRAGEPRRFPPVIKRQKVPYTEVQDENGNCAYNTLPKVAAAVCQNSIGRVATLIGRVHTSLPTPEEAASPIGQQQFAREQQTLLKRLMSALQVEVDAPKSAERLETIDPSLLDDTKQWRKDHPSPFFDFQKNPRLYRQFGLPTQAPEQSEVSVLCAIAEQINPLWEATQLRLSYGNAPRTLPREHFRYLFERDDLDVEALDWAEALKERAKQATAQIRTMTGEDAEAFREALGNLYESYRAEINEAFPTDDEKRQVAAAMWHTQHTRPELDRPRKQSLAVAKTLPITFNEGTFTLPSSPYEVEAYELSVPFDRAQDWMDTLEARHVRYEAVVNAALPVVDFYLPNLSERNAAALQQTFGNQMIDIDQLPDDLRVVPPADLTWAQWEGDTGKAALASIALVRKLRTSKRLQR</sequence>